<evidence type="ECO:0000256" key="3">
    <source>
        <dbReference type="ARBA" id="ARBA00022448"/>
    </source>
</evidence>
<feature type="transmembrane region" description="Helical" evidence="8">
    <location>
        <begin position="257"/>
        <end position="280"/>
    </location>
</feature>
<evidence type="ECO:0000256" key="7">
    <source>
        <dbReference type="ARBA" id="ARBA00023136"/>
    </source>
</evidence>
<dbReference type="InterPro" id="IPR000515">
    <property type="entry name" value="MetI-like"/>
</dbReference>
<comment type="similarity">
    <text evidence="2">Belongs to the binding-protein-dependent transport system permease family. CysTW subfamily.</text>
</comment>
<keyword evidence="4" id="KW-1003">Cell membrane</keyword>
<keyword evidence="5 8" id="KW-0812">Transmembrane</keyword>
<organism evidence="10 11">
    <name type="scientific">Shinella pollutisoli</name>
    <dbReference type="NCBI Taxonomy" id="2250594"/>
    <lineage>
        <taxon>Bacteria</taxon>
        <taxon>Pseudomonadati</taxon>
        <taxon>Pseudomonadota</taxon>
        <taxon>Alphaproteobacteria</taxon>
        <taxon>Hyphomicrobiales</taxon>
        <taxon>Rhizobiaceae</taxon>
        <taxon>Shinella</taxon>
    </lineage>
</organism>
<dbReference type="PANTHER" id="PTHR42929:SF1">
    <property type="entry name" value="INNER MEMBRANE ABC TRANSPORTER PERMEASE PROTEIN YDCU-RELATED"/>
    <property type="match status" value="1"/>
</dbReference>
<evidence type="ECO:0000256" key="1">
    <source>
        <dbReference type="ARBA" id="ARBA00004651"/>
    </source>
</evidence>
<sequence>MRVLDRSWQDRGVLLNSLPLLTLLTLFFIGPILLTLLLTFQEMRSYQLQWVWSLRVWSEVFSKYSYWVVIGRTVSMAFLSTFLCILIAYPAAYALATRLKNYASHIQILIIFSFLTDAVLKTFGWVLVLDRNGIGNWLLQHLGLGDEALNFLFTPRATLLGVVYNLSVYPLFTIYLSLKRIDRDLILAAYDAGASKWQTFREVTLPLSRPGLYAGAVLVFVLTLGTFLESKVLGGGKSPLAPELIRQTFETRVNWPLGAALTVVLVAIATIVLAVAVRLVQRTRQEQAAKGAEA</sequence>
<accession>A0ABV7DEA6</accession>
<evidence type="ECO:0000313" key="11">
    <source>
        <dbReference type="Proteomes" id="UP001595377"/>
    </source>
</evidence>
<dbReference type="RefSeq" id="WP_257311324.1">
    <property type="nucleotide sequence ID" value="NZ_JANFDG010000001.1"/>
</dbReference>
<keyword evidence="6 8" id="KW-1133">Transmembrane helix</keyword>
<dbReference type="InterPro" id="IPR035906">
    <property type="entry name" value="MetI-like_sf"/>
</dbReference>
<dbReference type="Pfam" id="PF00528">
    <property type="entry name" value="BPD_transp_1"/>
    <property type="match status" value="1"/>
</dbReference>
<name>A0ABV7DEA6_9HYPH</name>
<dbReference type="PROSITE" id="PS50928">
    <property type="entry name" value="ABC_TM1"/>
    <property type="match status" value="1"/>
</dbReference>
<keyword evidence="7 8" id="KW-0472">Membrane</keyword>
<evidence type="ECO:0000256" key="8">
    <source>
        <dbReference type="RuleBase" id="RU363032"/>
    </source>
</evidence>
<reference evidence="11" key="1">
    <citation type="journal article" date="2019" name="Int. J. Syst. Evol. Microbiol.">
        <title>The Global Catalogue of Microorganisms (GCM) 10K type strain sequencing project: providing services to taxonomists for standard genome sequencing and annotation.</title>
        <authorList>
            <consortium name="The Broad Institute Genomics Platform"/>
            <consortium name="The Broad Institute Genome Sequencing Center for Infectious Disease"/>
            <person name="Wu L."/>
            <person name="Ma J."/>
        </authorList>
    </citation>
    <scope>NUCLEOTIDE SEQUENCE [LARGE SCALE GENOMIC DNA]</scope>
    <source>
        <strain evidence="11">KCTC 52677</strain>
    </source>
</reference>
<dbReference type="Gene3D" id="1.10.3720.10">
    <property type="entry name" value="MetI-like"/>
    <property type="match status" value="1"/>
</dbReference>
<evidence type="ECO:0000256" key="4">
    <source>
        <dbReference type="ARBA" id="ARBA00022475"/>
    </source>
</evidence>
<comment type="caution">
    <text evidence="10">The sequence shown here is derived from an EMBL/GenBank/DDBJ whole genome shotgun (WGS) entry which is preliminary data.</text>
</comment>
<feature type="transmembrane region" description="Helical" evidence="8">
    <location>
        <begin position="157"/>
        <end position="178"/>
    </location>
</feature>
<feature type="transmembrane region" description="Helical" evidence="8">
    <location>
        <begin position="76"/>
        <end position="96"/>
    </location>
</feature>
<comment type="subcellular location">
    <subcellularLocation>
        <location evidence="1 8">Cell membrane</location>
        <topology evidence="1 8">Multi-pass membrane protein</topology>
    </subcellularLocation>
</comment>
<dbReference type="Proteomes" id="UP001595377">
    <property type="component" value="Unassembled WGS sequence"/>
</dbReference>
<dbReference type="EMBL" id="JBHRSP010000015">
    <property type="protein sequence ID" value="MFC3073270.1"/>
    <property type="molecule type" value="Genomic_DNA"/>
</dbReference>
<feature type="transmembrane region" description="Helical" evidence="8">
    <location>
        <begin position="108"/>
        <end position="128"/>
    </location>
</feature>
<protein>
    <submittedName>
        <fullName evidence="10">ABC transporter permease</fullName>
    </submittedName>
</protein>
<feature type="transmembrane region" description="Helical" evidence="8">
    <location>
        <begin position="211"/>
        <end position="228"/>
    </location>
</feature>
<dbReference type="PANTHER" id="PTHR42929">
    <property type="entry name" value="INNER MEMBRANE ABC TRANSPORTER PERMEASE PROTEIN YDCU-RELATED-RELATED"/>
    <property type="match status" value="1"/>
</dbReference>
<keyword evidence="3 8" id="KW-0813">Transport</keyword>
<feature type="domain" description="ABC transmembrane type-1" evidence="9">
    <location>
        <begin position="70"/>
        <end position="276"/>
    </location>
</feature>
<evidence type="ECO:0000259" key="9">
    <source>
        <dbReference type="PROSITE" id="PS50928"/>
    </source>
</evidence>
<dbReference type="SUPFAM" id="SSF161098">
    <property type="entry name" value="MetI-like"/>
    <property type="match status" value="1"/>
</dbReference>
<keyword evidence="11" id="KW-1185">Reference proteome</keyword>
<evidence type="ECO:0000256" key="6">
    <source>
        <dbReference type="ARBA" id="ARBA00022989"/>
    </source>
</evidence>
<dbReference type="CDD" id="cd06261">
    <property type="entry name" value="TM_PBP2"/>
    <property type="match status" value="1"/>
</dbReference>
<feature type="transmembrane region" description="Helical" evidence="8">
    <location>
        <begin position="20"/>
        <end position="40"/>
    </location>
</feature>
<proteinExistence type="inferred from homology"/>
<gene>
    <name evidence="10" type="ORF">ACFOHH_09170</name>
</gene>
<evidence type="ECO:0000256" key="2">
    <source>
        <dbReference type="ARBA" id="ARBA00007069"/>
    </source>
</evidence>
<evidence type="ECO:0000256" key="5">
    <source>
        <dbReference type="ARBA" id="ARBA00022692"/>
    </source>
</evidence>
<evidence type="ECO:0000313" key="10">
    <source>
        <dbReference type="EMBL" id="MFC3073270.1"/>
    </source>
</evidence>